<evidence type="ECO:0000313" key="9">
    <source>
        <dbReference type="EMBL" id="AXP20601.1"/>
    </source>
</evidence>
<evidence type="ECO:0000256" key="4">
    <source>
        <dbReference type="ARBA" id="ARBA00022980"/>
    </source>
</evidence>
<dbReference type="InterPro" id="IPR035566">
    <property type="entry name" value="Ribosomal_protein_bL20_C"/>
</dbReference>
<dbReference type="EMBL" id="KP295964">
    <property type="protein sequence ID" value="AJN90329.1"/>
    <property type="molecule type" value="Genomic_DNA"/>
</dbReference>
<dbReference type="Gene3D" id="1.10.1900.20">
    <property type="entry name" value="Ribosomal protein L20"/>
    <property type="match status" value="1"/>
</dbReference>
<geneLocation type="plastid" evidence="8"/>
<dbReference type="CDD" id="cd07026">
    <property type="entry name" value="Ribosomal_L20"/>
    <property type="match status" value="1"/>
</dbReference>
<keyword evidence="4 7" id="KW-0689">Ribosomal protein</keyword>
<evidence type="ECO:0000313" key="8">
    <source>
        <dbReference type="EMBL" id="AJN90329.1"/>
    </source>
</evidence>
<dbReference type="Gene3D" id="6.10.160.10">
    <property type="match status" value="1"/>
</dbReference>
<organism evidence="8">
    <name type="scientific">Physalis peruviana</name>
    <name type="common">Peruvian groundcherry</name>
    <dbReference type="NCBI Taxonomy" id="126903"/>
    <lineage>
        <taxon>Eukaryota</taxon>
        <taxon>Viridiplantae</taxon>
        <taxon>Streptophyta</taxon>
        <taxon>Embryophyta</taxon>
        <taxon>Tracheophyta</taxon>
        <taxon>Spermatophyta</taxon>
        <taxon>Magnoliopsida</taxon>
        <taxon>eudicotyledons</taxon>
        <taxon>Gunneridae</taxon>
        <taxon>Pentapetalae</taxon>
        <taxon>asterids</taxon>
        <taxon>lamiids</taxon>
        <taxon>Solanales</taxon>
        <taxon>Solanaceae</taxon>
        <taxon>Solanoideae</taxon>
        <taxon>Physaleae</taxon>
        <taxon>Physalis</taxon>
    </lineage>
</organism>
<gene>
    <name evidence="8" type="primary">rpl20</name>
</gene>
<proteinExistence type="inferred from homology"/>
<dbReference type="RefSeq" id="YP_009123548.1">
    <property type="nucleotide sequence ID" value="NC_026570.1"/>
</dbReference>
<dbReference type="InterPro" id="IPR005813">
    <property type="entry name" value="Ribosomal_bL20"/>
</dbReference>
<dbReference type="PRINTS" id="PR00062">
    <property type="entry name" value="RIBOSOMALL20"/>
</dbReference>
<dbReference type="GO" id="GO:0006412">
    <property type="term" value="P:translation"/>
    <property type="evidence" value="ECO:0007669"/>
    <property type="project" value="InterPro"/>
</dbReference>
<protein>
    <recommendedName>
        <fullName evidence="6">Large ribosomal subunit protein bL20c</fullName>
    </recommendedName>
</protein>
<keyword evidence="5 7" id="KW-0687">Ribonucleoprotein</keyword>
<evidence type="ECO:0000256" key="7">
    <source>
        <dbReference type="RuleBase" id="RU000561"/>
    </source>
</evidence>
<dbReference type="PROSITE" id="PS00937">
    <property type="entry name" value="RIBOSOMAL_L20"/>
    <property type="match status" value="1"/>
</dbReference>
<dbReference type="PANTHER" id="PTHR10986">
    <property type="entry name" value="39S RIBOSOMAL PROTEIN L20"/>
    <property type="match status" value="1"/>
</dbReference>
<dbReference type="GO" id="GO:0003735">
    <property type="term" value="F:structural constituent of ribosome"/>
    <property type="evidence" value="ECO:0007669"/>
    <property type="project" value="InterPro"/>
</dbReference>
<dbReference type="GO" id="GO:0019843">
    <property type="term" value="F:rRNA binding"/>
    <property type="evidence" value="ECO:0007669"/>
    <property type="project" value="UniProtKB-KW"/>
</dbReference>
<evidence type="ECO:0000256" key="3">
    <source>
        <dbReference type="ARBA" id="ARBA00022884"/>
    </source>
</evidence>
<dbReference type="EMBL" id="MH019242">
    <property type="protein sequence ID" value="AXP20601.1"/>
    <property type="molecule type" value="Genomic_DNA"/>
</dbReference>
<sequence length="148" mass="17739">MTRIKRGYIARRRRTKIRLFASSFRGAHSRLTRTITQQKIRALVSAHRDRDRKKRDFRRLWITRINAVIRERGVSYSYNIREVLPYSYSRLIHDLYKRQLLLNRKILAQIAISNRNCLYMISDEIIKPVDWTVSAKIIDRIINGVPRS</sequence>
<dbReference type="AlphaFoldDB" id="A0A0C5C0J1"/>
<evidence type="ECO:0000256" key="5">
    <source>
        <dbReference type="ARBA" id="ARBA00023274"/>
    </source>
</evidence>
<dbReference type="HAMAP" id="MF_00382">
    <property type="entry name" value="Ribosomal_bL20"/>
    <property type="match status" value="1"/>
</dbReference>
<keyword evidence="9" id="KW-0150">Chloroplast</keyword>
<accession>A0A0C5C0J1</accession>
<reference evidence="8" key="1">
    <citation type="submission" date="2014-12" db="EMBL/GenBank/DDBJ databases">
        <title>Physalis Peruviana Plastid Genome.</title>
        <authorList>
            <person name="Smart B.C."/>
            <person name="Tittes S.B."/>
            <person name="Keepers K.G."/>
            <person name="Gates D."/>
            <person name="Smith S.D."/>
            <person name="Kane N.C."/>
        </authorList>
    </citation>
    <scope>NUCLEOTIDE SEQUENCE</scope>
</reference>
<keyword evidence="2" id="KW-0699">rRNA-binding</keyword>
<evidence type="ECO:0000256" key="6">
    <source>
        <dbReference type="ARBA" id="ARBA00035295"/>
    </source>
</evidence>
<evidence type="ECO:0000256" key="2">
    <source>
        <dbReference type="ARBA" id="ARBA00022730"/>
    </source>
</evidence>
<dbReference type="GO" id="GO:0005840">
    <property type="term" value="C:ribosome"/>
    <property type="evidence" value="ECO:0007669"/>
    <property type="project" value="UniProtKB-KW"/>
</dbReference>
<keyword evidence="3" id="KW-0694">RNA-binding</keyword>
<reference evidence="9" key="2">
    <citation type="submission" date="2018-03" db="EMBL/GenBank/DDBJ databases">
        <title>Assessment of Genetic Diversity and Systematics of the genus Physalis L. (Solanaceae) in India, using PCR based methods.</title>
        <authorList>
            <person name="Mahar K.S."/>
        </authorList>
    </citation>
    <scope>NUCLEOTIDE SEQUENCE</scope>
</reference>
<dbReference type="GeneID" id="24148149"/>
<dbReference type="InterPro" id="IPR049946">
    <property type="entry name" value="RIBOSOMAL_L20_CS"/>
</dbReference>
<keyword evidence="8" id="KW-0934">Plastid</keyword>
<dbReference type="GO" id="GO:1990904">
    <property type="term" value="C:ribonucleoprotein complex"/>
    <property type="evidence" value="ECO:0007669"/>
    <property type="project" value="UniProtKB-KW"/>
</dbReference>
<name>A0A0C5C0J1_9SOLA</name>
<dbReference type="Pfam" id="PF00453">
    <property type="entry name" value="Ribosomal_L20"/>
    <property type="match status" value="1"/>
</dbReference>
<evidence type="ECO:0000256" key="1">
    <source>
        <dbReference type="ARBA" id="ARBA00007698"/>
    </source>
</evidence>
<comment type="similarity">
    <text evidence="1 7">Belongs to the bacterial ribosomal protein bL20 family.</text>
</comment>
<dbReference type="NCBIfam" id="TIGR01032">
    <property type="entry name" value="rplT_bact"/>
    <property type="match status" value="1"/>
</dbReference>
<dbReference type="SUPFAM" id="SSF74731">
    <property type="entry name" value="Ribosomal protein L20"/>
    <property type="match status" value="1"/>
</dbReference>